<dbReference type="EMBL" id="QRHZ01000003">
    <property type="protein sequence ID" value="RHG17754.1"/>
    <property type="molecule type" value="Genomic_DNA"/>
</dbReference>
<evidence type="ECO:0000313" key="1">
    <source>
        <dbReference type="EMBL" id="RHG17754.1"/>
    </source>
</evidence>
<sequence>MKIRVKHEFYDKENDLKLRTVGEIMTVSKKRAEYLVYMKVAEVIDSKGGDPESPIEAQG</sequence>
<accession>A0A414SF09</accession>
<dbReference type="RefSeq" id="WP_118197691.1">
    <property type="nucleotide sequence ID" value="NZ_JBCJBY010000009.1"/>
</dbReference>
<gene>
    <name evidence="1" type="ORF">DW272_06845</name>
</gene>
<name>A0A414SF09_9FIRM</name>
<reference evidence="1 2" key="1">
    <citation type="submission" date="2018-08" db="EMBL/GenBank/DDBJ databases">
        <title>A genome reference for cultivated species of the human gut microbiota.</title>
        <authorList>
            <person name="Zou Y."/>
            <person name="Xue W."/>
            <person name="Luo G."/>
        </authorList>
    </citation>
    <scope>NUCLEOTIDE SEQUENCE [LARGE SCALE GENOMIC DNA]</scope>
    <source>
        <strain evidence="1 2">AM22-9LB</strain>
    </source>
</reference>
<dbReference type="Proteomes" id="UP000284220">
    <property type="component" value="Unassembled WGS sequence"/>
</dbReference>
<proteinExistence type="predicted"/>
<comment type="caution">
    <text evidence="1">The sequence shown here is derived from an EMBL/GenBank/DDBJ whole genome shotgun (WGS) entry which is preliminary data.</text>
</comment>
<organism evidence="1 2">
    <name type="scientific">Blautia obeum</name>
    <dbReference type="NCBI Taxonomy" id="40520"/>
    <lineage>
        <taxon>Bacteria</taxon>
        <taxon>Bacillati</taxon>
        <taxon>Bacillota</taxon>
        <taxon>Clostridia</taxon>
        <taxon>Lachnospirales</taxon>
        <taxon>Lachnospiraceae</taxon>
        <taxon>Blautia</taxon>
    </lineage>
</organism>
<dbReference type="AlphaFoldDB" id="A0A414SF09"/>
<protein>
    <submittedName>
        <fullName evidence="1">Uncharacterized protein</fullName>
    </submittedName>
</protein>
<evidence type="ECO:0000313" key="2">
    <source>
        <dbReference type="Proteomes" id="UP000284220"/>
    </source>
</evidence>